<evidence type="ECO:0000256" key="6">
    <source>
        <dbReference type="ARBA" id="ARBA00022679"/>
    </source>
</evidence>
<dbReference type="GO" id="GO:0006747">
    <property type="term" value="P:FAD biosynthetic process"/>
    <property type="evidence" value="ECO:0007669"/>
    <property type="project" value="UniProtKB-UniRule"/>
</dbReference>
<dbReference type="InterPro" id="IPR002606">
    <property type="entry name" value="Riboflavin_kinase_bac"/>
</dbReference>
<comment type="similarity">
    <text evidence="15">Belongs to the ribF family.</text>
</comment>
<evidence type="ECO:0000313" key="18">
    <source>
        <dbReference type="Proteomes" id="UP000440978"/>
    </source>
</evidence>
<dbReference type="SUPFAM" id="SSF52374">
    <property type="entry name" value="Nucleotidylyl transferase"/>
    <property type="match status" value="1"/>
</dbReference>
<keyword evidence="7 15" id="KW-0548">Nucleotidyltransferase</keyword>
<dbReference type="Proteomes" id="UP000440978">
    <property type="component" value="Unassembled WGS sequence"/>
</dbReference>
<keyword evidence="9 15" id="KW-0418">Kinase</keyword>
<evidence type="ECO:0000256" key="10">
    <source>
        <dbReference type="ARBA" id="ARBA00022827"/>
    </source>
</evidence>
<dbReference type="PIRSF" id="PIRSF004491">
    <property type="entry name" value="FAD_Synth"/>
    <property type="match status" value="1"/>
</dbReference>
<dbReference type="NCBIfam" id="TIGR00083">
    <property type="entry name" value="ribF"/>
    <property type="match status" value="1"/>
</dbReference>
<name>A0A6N8CT59_9BACI</name>
<evidence type="ECO:0000256" key="13">
    <source>
        <dbReference type="ARBA" id="ARBA00047880"/>
    </source>
</evidence>
<evidence type="ECO:0000256" key="7">
    <source>
        <dbReference type="ARBA" id="ARBA00022695"/>
    </source>
</evidence>
<dbReference type="InterPro" id="IPR023468">
    <property type="entry name" value="Riboflavin_kinase"/>
</dbReference>
<evidence type="ECO:0000313" key="17">
    <source>
        <dbReference type="EMBL" id="MTT32233.1"/>
    </source>
</evidence>
<evidence type="ECO:0000256" key="8">
    <source>
        <dbReference type="ARBA" id="ARBA00022741"/>
    </source>
</evidence>
<dbReference type="GO" id="GO:0005524">
    <property type="term" value="F:ATP binding"/>
    <property type="evidence" value="ECO:0007669"/>
    <property type="project" value="UniProtKB-UniRule"/>
</dbReference>
<dbReference type="PANTHER" id="PTHR22749:SF6">
    <property type="entry name" value="RIBOFLAVIN KINASE"/>
    <property type="match status" value="1"/>
</dbReference>
<dbReference type="NCBIfam" id="NF004160">
    <property type="entry name" value="PRK05627.1-3"/>
    <property type="match status" value="1"/>
</dbReference>
<organism evidence="17 18">
    <name type="scientific">Terrilactibacillus tamarindi</name>
    <dbReference type="NCBI Taxonomy" id="2599694"/>
    <lineage>
        <taxon>Bacteria</taxon>
        <taxon>Bacillati</taxon>
        <taxon>Bacillota</taxon>
        <taxon>Bacilli</taxon>
        <taxon>Bacillales</taxon>
        <taxon>Bacillaceae</taxon>
        <taxon>Terrilactibacillus</taxon>
    </lineage>
</organism>
<dbReference type="FunFam" id="2.40.30.30:FF:000003">
    <property type="entry name" value="Riboflavin biosynthesis protein"/>
    <property type="match status" value="1"/>
</dbReference>
<comment type="pathway">
    <text evidence="3 15">Cofactor biosynthesis; FMN biosynthesis; FMN from riboflavin (ATP route): step 1/1.</text>
</comment>
<evidence type="ECO:0000256" key="4">
    <source>
        <dbReference type="ARBA" id="ARBA00022630"/>
    </source>
</evidence>
<dbReference type="InterPro" id="IPR014729">
    <property type="entry name" value="Rossmann-like_a/b/a_fold"/>
</dbReference>
<keyword evidence="6 15" id="KW-0808">Transferase</keyword>
<reference evidence="17 18" key="1">
    <citation type="submission" date="2019-11" db="EMBL/GenBank/DDBJ databases">
        <title>Terrilactibacillus tamarindus sp. nov. BCM23-1 isolated from bark of Tamarindus indica.</title>
        <authorList>
            <person name="Kingkaew E."/>
            <person name="Tanasupawat S."/>
        </authorList>
    </citation>
    <scope>NUCLEOTIDE SEQUENCE [LARGE SCALE GENOMIC DNA]</scope>
    <source>
        <strain evidence="17 18">BCM23-1</strain>
    </source>
</reference>
<dbReference type="InterPro" id="IPR023465">
    <property type="entry name" value="Riboflavin_kinase_dom_sf"/>
</dbReference>
<sequence>MEIIHLTSPEDIRLDKAKEKVIALGYFDGVHKGHQKVIKTAVDIANEKGMQSAIMTFHPHPSVVLNPKSKRKNYITPPDVKAELFAELGIDVTYFVHFDLNFSRLSPQEFVDYYLIKLHAKHIVAGDDFTFGQKAAGNMVNINDYSRSMFNHTIVPFVNVNGEKVSSTIIRSLIEEGDFSNVSVMLGRQYEIRGTVVHGDKRGRLLGFPTANVSCSEEFIIPKNGVYLVTFHSQGRSLNGICSVGVRPTFYDEEVPVTVEVYILDFQGDLYDQEVKVTWIKRLRDEEKFDSAEALIQRMEQDKKEAAAFFMANSQM</sequence>
<dbReference type="InterPro" id="IPR015865">
    <property type="entry name" value="Riboflavin_kinase_bac/euk"/>
</dbReference>
<dbReference type="UniPathway" id="UPA00276">
    <property type="reaction ID" value="UER00406"/>
</dbReference>
<evidence type="ECO:0000256" key="2">
    <source>
        <dbReference type="ARBA" id="ARBA00004726"/>
    </source>
</evidence>
<evidence type="ECO:0000256" key="15">
    <source>
        <dbReference type="PIRNR" id="PIRNR004491"/>
    </source>
</evidence>
<keyword evidence="10 15" id="KW-0274">FAD</keyword>
<dbReference type="NCBIfam" id="TIGR00125">
    <property type="entry name" value="cyt_tran_rel"/>
    <property type="match status" value="1"/>
</dbReference>
<keyword evidence="18" id="KW-1185">Reference proteome</keyword>
<dbReference type="Pfam" id="PF01687">
    <property type="entry name" value="Flavokinase"/>
    <property type="match status" value="1"/>
</dbReference>
<dbReference type="GO" id="GO:0009231">
    <property type="term" value="P:riboflavin biosynthetic process"/>
    <property type="evidence" value="ECO:0007669"/>
    <property type="project" value="InterPro"/>
</dbReference>
<comment type="catalytic activity">
    <reaction evidence="13 15">
        <text>riboflavin + ATP = FMN + ADP + H(+)</text>
        <dbReference type="Rhea" id="RHEA:14357"/>
        <dbReference type="ChEBI" id="CHEBI:15378"/>
        <dbReference type="ChEBI" id="CHEBI:30616"/>
        <dbReference type="ChEBI" id="CHEBI:57986"/>
        <dbReference type="ChEBI" id="CHEBI:58210"/>
        <dbReference type="ChEBI" id="CHEBI:456216"/>
        <dbReference type="EC" id="2.7.1.26"/>
    </reaction>
</comment>
<dbReference type="InterPro" id="IPR015864">
    <property type="entry name" value="FAD_synthase"/>
</dbReference>
<comment type="function">
    <text evidence="1">Catalyzes the phosphorylation of riboflavin to FMN followed by the adenylation of FMN to FAD.</text>
</comment>
<keyword evidence="11 15" id="KW-0067">ATP-binding</keyword>
<protein>
    <recommendedName>
        <fullName evidence="15">Riboflavin biosynthesis protein</fullName>
    </recommendedName>
    <domain>
        <recommendedName>
            <fullName evidence="15">Riboflavin kinase</fullName>
            <ecNumber evidence="15">2.7.1.26</ecNumber>
        </recommendedName>
        <alternativeName>
            <fullName evidence="15">Flavokinase</fullName>
        </alternativeName>
    </domain>
    <domain>
        <recommendedName>
            <fullName evidence="15">FMN adenylyltransferase</fullName>
            <ecNumber evidence="15">2.7.7.2</ecNumber>
        </recommendedName>
        <alternativeName>
            <fullName evidence="15">FAD pyrophosphorylase</fullName>
        </alternativeName>
        <alternativeName>
            <fullName evidence="15">FAD synthase</fullName>
        </alternativeName>
    </domain>
</protein>
<dbReference type="EC" id="2.7.7.2" evidence="15"/>
<accession>A0A6N8CT59</accession>
<gene>
    <name evidence="17" type="ORF">GMB86_09480</name>
</gene>
<evidence type="ECO:0000256" key="14">
    <source>
        <dbReference type="ARBA" id="ARBA00049494"/>
    </source>
</evidence>
<dbReference type="OrthoDB" id="9803667at2"/>
<keyword evidence="12" id="KW-0511">Multifunctional enzyme</keyword>
<dbReference type="GO" id="GO:0003919">
    <property type="term" value="F:FMN adenylyltransferase activity"/>
    <property type="evidence" value="ECO:0007669"/>
    <property type="project" value="UniProtKB-UniRule"/>
</dbReference>
<dbReference type="PANTHER" id="PTHR22749">
    <property type="entry name" value="RIBOFLAVIN KINASE/FMN ADENYLYLTRANSFERASE"/>
    <property type="match status" value="1"/>
</dbReference>
<dbReference type="EC" id="2.7.1.26" evidence="15"/>
<proteinExistence type="inferred from homology"/>
<dbReference type="CDD" id="cd02064">
    <property type="entry name" value="FAD_synthetase_N"/>
    <property type="match status" value="1"/>
</dbReference>
<comment type="caution">
    <text evidence="17">The sequence shown here is derived from an EMBL/GenBank/DDBJ whole genome shotgun (WGS) entry which is preliminary data.</text>
</comment>
<evidence type="ECO:0000256" key="5">
    <source>
        <dbReference type="ARBA" id="ARBA00022643"/>
    </source>
</evidence>
<dbReference type="NCBIfam" id="NF004162">
    <property type="entry name" value="PRK05627.1-5"/>
    <property type="match status" value="1"/>
</dbReference>
<evidence type="ECO:0000256" key="12">
    <source>
        <dbReference type="ARBA" id="ARBA00023268"/>
    </source>
</evidence>
<comment type="catalytic activity">
    <reaction evidence="14 15">
        <text>FMN + ATP + H(+) = FAD + diphosphate</text>
        <dbReference type="Rhea" id="RHEA:17237"/>
        <dbReference type="ChEBI" id="CHEBI:15378"/>
        <dbReference type="ChEBI" id="CHEBI:30616"/>
        <dbReference type="ChEBI" id="CHEBI:33019"/>
        <dbReference type="ChEBI" id="CHEBI:57692"/>
        <dbReference type="ChEBI" id="CHEBI:58210"/>
        <dbReference type="EC" id="2.7.7.2"/>
    </reaction>
</comment>
<dbReference type="GO" id="GO:0009398">
    <property type="term" value="P:FMN biosynthetic process"/>
    <property type="evidence" value="ECO:0007669"/>
    <property type="project" value="UniProtKB-UniRule"/>
</dbReference>
<feature type="domain" description="Riboflavin kinase" evidence="16">
    <location>
        <begin position="185"/>
        <end position="311"/>
    </location>
</feature>
<dbReference type="AlphaFoldDB" id="A0A6N8CT59"/>
<dbReference type="UniPathway" id="UPA00277">
    <property type="reaction ID" value="UER00407"/>
</dbReference>
<evidence type="ECO:0000256" key="1">
    <source>
        <dbReference type="ARBA" id="ARBA00002121"/>
    </source>
</evidence>
<dbReference type="Gene3D" id="3.40.50.620">
    <property type="entry name" value="HUPs"/>
    <property type="match status" value="1"/>
</dbReference>
<dbReference type="SMART" id="SM00904">
    <property type="entry name" value="Flavokinase"/>
    <property type="match status" value="1"/>
</dbReference>
<dbReference type="Gene3D" id="2.40.30.30">
    <property type="entry name" value="Riboflavin kinase-like"/>
    <property type="match status" value="1"/>
</dbReference>
<comment type="pathway">
    <text evidence="2 15">Cofactor biosynthesis; FAD biosynthesis; FAD from FMN: step 1/1.</text>
</comment>
<dbReference type="RefSeq" id="WP_155219013.1">
    <property type="nucleotide sequence ID" value="NZ_WNHB01000014.1"/>
</dbReference>
<evidence type="ECO:0000256" key="9">
    <source>
        <dbReference type="ARBA" id="ARBA00022777"/>
    </source>
</evidence>
<evidence type="ECO:0000256" key="3">
    <source>
        <dbReference type="ARBA" id="ARBA00005201"/>
    </source>
</evidence>
<dbReference type="Pfam" id="PF06574">
    <property type="entry name" value="FAD_syn"/>
    <property type="match status" value="1"/>
</dbReference>
<dbReference type="GO" id="GO:0008531">
    <property type="term" value="F:riboflavin kinase activity"/>
    <property type="evidence" value="ECO:0007669"/>
    <property type="project" value="UniProtKB-UniRule"/>
</dbReference>
<dbReference type="InterPro" id="IPR004821">
    <property type="entry name" value="Cyt_trans-like"/>
</dbReference>
<dbReference type="SUPFAM" id="SSF82114">
    <property type="entry name" value="Riboflavin kinase-like"/>
    <property type="match status" value="1"/>
</dbReference>
<keyword evidence="4 15" id="KW-0285">Flavoprotein</keyword>
<evidence type="ECO:0000256" key="11">
    <source>
        <dbReference type="ARBA" id="ARBA00022840"/>
    </source>
</evidence>
<dbReference type="FunFam" id="3.40.50.620:FF:000021">
    <property type="entry name" value="Riboflavin biosynthesis protein"/>
    <property type="match status" value="1"/>
</dbReference>
<dbReference type="EMBL" id="WNHB01000014">
    <property type="protein sequence ID" value="MTT32233.1"/>
    <property type="molecule type" value="Genomic_DNA"/>
</dbReference>
<keyword evidence="8 15" id="KW-0547">Nucleotide-binding</keyword>
<evidence type="ECO:0000259" key="16">
    <source>
        <dbReference type="SMART" id="SM00904"/>
    </source>
</evidence>
<keyword evidence="5 15" id="KW-0288">FMN</keyword>